<feature type="transmembrane region" description="Helical" evidence="2">
    <location>
        <begin position="99"/>
        <end position="118"/>
    </location>
</feature>
<gene>
    <name evidence="3" type="ORF">Clopa_3595</name>
</gene>
<dbReference type="Gene3D" id="1.20.1250.20">
    <property type="entry name" value="MFS general substrate transporter like domains"/>
    <property type="match status" value="1"/>
</dbReference>
<feature type="transmembrane region" description="Helical" evidence="2">
    <location>
        <begin position="168"/>
        <end position="187"/>
    </location>
</feature>
<dbReference type="SUPFAM" id="SSF103473">
    <property type="entry name" value="MFS general substrate transporter"/>
    <property type="match status" value="1"/>
</dbReference>
<dbReference type="eggNOG" id="COG0477">
    <property type="taxonomic scope" value="Bacteria"/>
</dbReference>
<dbReference type="KEGG" id="cpas:Clopa_3595"/>
<keyword evidence="2" id="KW-0812">Transmembrane</keyword>
<dbReference type="AlphaFoldDB" id="R4K5D9"/>
<feature type="transmembrane region" description="Helical" evidence="2">
    <location>
        <begin position="71"/>
        <end position="93"/>
    </location>
</feature>
<dbReference type="InterPro" id="IPR011701">
    <property type="entry name" value="MFS"/>
</dbReference>
<accession>R4K5D9</accession>
<dbReference type="EMBL" id="CP003261">
    <property type="protein sequence ID" value="AGK98377.1"/>
    <property type="molecule type" value="Genomic_DNA"/>
</dbReference>
<keyword evidence="4" id="KW-1185">Reference proteome</keyword>
<dbReference type="InterPro" id="IPR036259">
    <property type="entry name" value="MFS_trans_sf"/>
</dbReference>
<sequence>MKFSKEHKLFLASNTIVAFSMAISSTFFNIFVYRYTSSSIEMMILFNAIKYLTVPGVFVIGSYLTKRISLIRIFGISMLIYMFMLIAAITLSSYKVIDYVPFVLLIGILWGMGDGLYWMSFNSLQQILMKGKIRTRFIAIYSSLSGAASIAAPTFSTMSIGLFGTKGYLFIFSTILVYYIIAFILVLKINLPKDENINIDFFNKVEHKKYTKLKFNFVLNTVVGFREGVGISFLSLMYINAFNNDDIFYGSFTTVIAILLVFSNYAAGRIYHSKHKNIFFIISSSMLVIASCFFGIVNSKLSAVAYGIIYNLIFPMYYIPITVLSFSIIDYCSKTRGEIYVNMTARETGINFGRLIAMLTTLLCVNLFHNGLNFAFTVTNLAIIIVLLLCYTYQ</sequence>
<comment type="subcellular location">
    <subcellularLocation>
        <location evidence="1">Cell membrane</location>
        <topology evidence="1">Multi-pass membrane protein</topology>
    </subcellularLocation>
</comment>
<evidence type="ECO:0000256" key="1">
    <source>
        <dbReference type="ARBA" id="ARBA00004651"/>
    </source>
</evidence>
<dbReference type="STRING" id="86416.Clopa_3595"/>
<feature type="transmembrane region" description="Helical" evidence="2">
    <location>
        <begin position="278"/>
        <end position="297"/>
    </location>
</feature>
<feature type="transmembrane region" description="Helical" evidence="2">
    <location>
        <begin position="9"/>
        <end position="32"/>
    </location>
</feature>
<dbReference type="GO" id="GO:0022857">
    <property type="term" value="F:transmembrane transporter activity"/>
    <property type="evidence" value="ECO:0007669"/>
    <property type="project" value="InterPro"/>
</dbReference>
<reference evidence="3 4" key="1">
    <citation type="submission" date="2012-01" db="EMBL/GenBank/DDBJ databases">
        <title>Complete sequence of chromosome of Clostridium pasteurianum BC1.</title>
        <authorList>
            <consortium name="US DOE Joint Genome Institute"/>
            <person name="Lucas S."/>
            <person name="Han J."/>
            <person name="Lapidus A."/>
            <person name="Cheng J.-F."/>
            <person name="Goodwin L."/>
            <person name="Pitluck S."/>
            <person name="Peters L."/>
            <person name="Mikhailova N."/>
            <person name="Teshima H."/>
            <person name="Detter J.C."/>
            <person name="Han C."/>
            <person name="Tapia R."/>
            <person name="Land M."/>
            <person name="Hauser L."/>
            <person name="Kyrpides N."/>
            <person name="Ivanova N."/>
            <person name="Pagani I."/>
            <person name="Dunn J."/>
            <person name="Taghavi S."/>
            <person name="Francis A."/>
            <person name="van der Lelie D."/>
            <person name="Woyke T."/>
        </authorList>
    </citation>
    <scope>NUCLEOTIDE SEQUENCE [LARGE SCALE GENOMIC DNA]</scope>
    <source>
        <strain evidence="3 4">BC1</strain>
    </source>
</reference>
<evidence type="ECO:0000256" key="2">
    <source>
        <dbReference type="SAM" id="Phobius"/>
    </source>
</evidence>
<feature type="transmembrane region" description="Helical" evidence="2">
    <location>
        <begin position="44"/>
        <end position="64"/>
    </location>
</feature>
<dbReference type="RefSeq" id="WP_015616660.1">
    <property type="nucleotide sequence ID" value="NC_021182.1"/>
</dbReference>
<keyword evidence="2" id="KW-1133">Transmembrane helix</keyword>
<evidence type="ECO:0000313" key="4">
    <source>
        <dbReference type="Proteomes" id="UP000013523"/>
    </source>
</evidence>
<protein>
    <submittedName>
        <fullName evidence="3">Major Facilitator Superfamily transporter</fullName>
    </submittedName>
</protein>
<dbReference type="PANTHER" id="PTHR23526">
    <property type="entry name" value="INTEGRAL MEMBRANE TRANSPORT PROTEIN-RELATED"/>
    <property type="match status" value="1"/>
</dbReference>
<dbReference type="GO" id="GO:0005886">
    <property type="term" value="C:plasma membrane"/>
    <property type="evidence" value="ECO:0007669"/>
    <property type="project" value="UniProtKB-SubCell"/>
</dbReference>
<feature type="transmembrane region" description="Helical" evidence="2">
    <location>
        <begin position="247"/>
        <end position="266"/>
    </location>
</feature>
<dbReference type="OrthoDB" id="102502at2"/>
<dbReference type="Proteomes" id="UP000013523">
    <property type="component" value="Chromosome"/>
</dbReference>
<dbReference type="Pfam" id="PF07690">
    <property type="entry name" value="MFS_1"/>
    <property type="match status" value="1"/>
</dbReference>
<feature type="transmembrane region" description="Helical" evidence="2">
    <location>
        <begin position="374"/>
        <end position="393"/>
    </location>
</feature>
<dbReference type="PATRIC" id="fig|86416.3.peg.3593"/>
<evidence type="ECO:0000313" key="3">
    <source>
        <dbReference type="EMBL" id="AGK98377.1"/>
    </source>
</evidence>
<name>R4K5D9_CLOPA</name>
<dbReference type="HOGENOM" id="CLU_699628_0_0_9"/>
<keyword evidence="2" id="KW-0472">Membrane</keyword>
<feature type="transmembrane region" description="Helical" evidence="2">
    <location>
        <begin position="138"/>
        <end position="162"/>
    </location>
</feature>
<dbReference type="PANTHER" id="PTHR23526:SF2">
    <property type="entry name" value="MAJOR FACILITATOR SUPERFAMILY (MFS) PROFILE DOMAIN-CONTAINING PROTEIN"/>
    <property type="match status" value="1"/>
</dbReference>
<proteinExistence type="predicted"/>
<feature type="transmembrane region" description="Helical" evidence="2">
    <location>
        <begin position="217"/>
        <end position="241"/>
    </location>
</feature>
<feature type="transmembrane region" description="Helical" evidence="2">
    <location>
        <begin position="350"/>
        <end position="368"/>
    </location>
</feature>
<organism evidence="3 4">
    <name type="scientific">Clostridium pasteurianum BC1</name>
    <dbReference type="NCBI Taxonomy" id="86416"/>
    <lineage>
        <taxon>Bacteria</taxon>
        <taxon>Bacillati</taxon>
        <taxon>Bacillota</taxon>
        <taxon>Clostridia</taxon>
        <taxon>Eubacteriales</taxon>
        <taxon>Clostridiaceae</taxon>
        <taxon>Clostridium</taxon>
    </lineage>
</organism>
<feature type="transmembrane region" description="Helical" evidence="2">
    <location>
        <begin position="303"/>
        <end position="329"/>
    </location>
</feature>
<dbReference type="InterPro" id="IPR052528">
    <property type="entry name" value="Sugar_transport-like"/>
</dbReference>